<feature type="region of interest" description="Disordered" evidence="1">
    <location>
        <begin position="113"/>
        <end position="132"/>
    </location>
</feature>
<gene>
    <name evidence="2" type="ORF">GGX14DRAFT_570812</name>
</gene>
<dbReference type="EMBL" id="JARJCW010000055">
    <property type="protein sequence ID" value="KAJ7202306.1"/>
    <property type="molecule type" value="Genomic_DNA"/>
</dbReference>
<accession>A0AAD6V889</accession>
<comment type="caution">
    <text evidence="2">The sequence shown here is derived from an EMBL/GenBank/DDBJ whole genome shotgun (WGS) entry which is preliminary data.</text>
</comment>
<organism evidence="2 3">
    <name type="scientific">Mycena pura</name>
    <dbReference type="NCBI Taxonomy" id="153505"/>
    <lineage>
        <taxon>Eukaryota</taxon>
        <taxon>Fungi</taxon>
        <taxon>Dikarya</taxon>
        <taxon>Basidiomycota</taxon>
        <taxon>Agaricomycotina</taxon>
        <taxon>Agaricomycetes</taxon>
        <taxon>Agaricomycetidae</taxon>
        <taxon>Agaricales</taxon>
        <taxon>Marasmiineae</taxon>
        <taxon>Mycenaceae</taxon>
        <taxon>Mycena</taxon>
    </lineage>
</organism>
<keyword evidence="3" id="KW-1185">Reference proteome</keyword>
<dbReference type="Proteomes" id="UP001219525">
    <property type="component" value="Unassembled WGS sequence"/>
</dbReference>
<reference evidence="2" key="1">
    <citation type="submission" date="2023-03" db="EMBL/GenBank/DDBJ databases">
        <title>Massive genome expansion in bonnet fungi (Mycena s.s.) driven by repeated elements and novel gene families across ecological guilds.</title>
        <authorList>
            <consortium name="Lawrence Berkeley National Laboratory"/>
            <person name="Harder C.B."/>
            <person name="Miyauchi S."/>
            <person name="Viragh M."/>
            <person name="Kuo A."/>
            <person name="Thoen E."/>
            <person name="Andreopoulos B."/>
            <person name="Lu D."/>
            <person name="Skrede I."/>
            <person name="Drula E."/>
            <person name="Henrissat B."/>
            <person name="Morin E."/>
            <person name="Kohler A."/>
            <person name="Barry K."/>
            <person name="LaButti K."/>
            <person name="Morin E."/>
            <person name="Salamov A."/>
            <person name="Lipzen A."/>
            <person name="Mereny Z."/>
            <person name="Hegedus B."/>
            <person name="Baldrian P."/>
            <person name="Stursova M."/>
            <person name="Weitz H."/>
            <person name="Taylor A."/>
            <person name="Grigoriev I.V."/>
            <person name="Nagy L.G."/>
            <person name="Martin F."/>
            <person name="Kauserud H."/>
        </authorList>
    </citation>
    <scope>NUCLEOTIDE SEQUENCE</scope>
    <source>
        <strain evidence="2">9144</strain>
    </source>
</reference>
<evidence type="ECO:0000313" key="2">
    <source>
        <dbReference type="EMBL" id="KAJ7202306.1"/>
    </source>
</evidence>
<sequence length="204" mass="23138">MSKNGFRIAVTMHPEIVVYIHNVLSLHIDFTFKRVDRDMDEWEPEVAGFVDRINRRQTFANLYCDEQDRKAFAQLFHELFETVHLGTSKRLQLAPFYPDATCRVIMIHDGSGDGPDSVDNATPNSATVGTDDLPNVLSDNVPMSSSEFDPVTPQNLGLLSWDQLMPKSHISNSIDSAWPSEIHHEKCQNPARVWTALCKARKAW</sequence>
<proteinExistence type="predicted"/>
<evidence type="ECO:0000313" key="3">
    <source>
        <dbReference type="Proteomes" id="UP001219525"/>
    </source>
</evidence>
<name>A0AAD6V889_9AGAR</name>
<evidence type="ECO:0000256" key="1">
    <source>
        <dbReference type="SAM" id="MobiDB-lite"/>
    </source>
</evidence>
<protein>
    <submittedName>
        <fullName evidence="2">Uncharacterized protein</fullName>
    </submittedName>
</protein>
<feature type="compositionally biased region" description="Polar residues" evidence="1">
    <location>
        <begin position="119"/>
        <end position="128"/>
    </location>
</feature>
<dbReference type="AlphaFoldDB" id="A0AAD6V889"/>